<name>A0ABN9H3U5_9NEOB</name>
<gene>
    <name evidence="1" type="ORF">SPARVUS_LOCUS15164067</name>
</gene>
<protein>
    <submittedName>
        <fullName evidence="1">Uncharacterized protein</fullName>
    </submittedName>
</protein>
<proteinExistence type="predicted"/>
<reference evidence="1" key="1">
    <citation type="submission" date="2023-05" db="EMBL/GenBank/DDBJ databases">
        <authorList>
            <person name="Stuckert A."/>
        </authorList>
    </citation>
    <scope>NUCLEOTIDE SEQUENCE</scope>
</reference>
<keyword evidence="2" id="KW-1185">Reference proteome</keyword>
<accession>A0ABN9H3U5</accession>
<dbReference type="Proteomes" id="UP001162483">
    <property type="component" value="Unassembled WGS sequence"/>
</dbReference>
<evidence type="ECO:0000313" key="2">
    <source>
        <dbReference type="Proteomes" id="UP001162483"/>
    </source>
</evidence>
<comment type="caution">
    <text evidence="1">The sequence shown here is derived from an EMBL/GenBank/DDBJ whole genome shotgun (WGS) entry which is preliminary data.</text>
</comment>
<organism evidence="1 2">
    <name type="scientific">Staurois parvus</name>
    <dbReference type="NCBI Taxonomy" id="386267"/>
    <lineage>
        <taxon>Eukaryota</taxon>
        <taxon>Metazoa</taxon>
        <taxon>Chordata</taxon>
        <taxon>Craniata</taxon>
        <taxon>Vertebrata</taxon>
        <taxon>Euteleostomi</taxon>
        <taxon>Amphibia</taxon>
        <taxon>Batrachia</taxon>
        <taxon>Anura</taxon>
        <taxon>Neobatrachia</taxon>
        <taxon>Ranoidea</taxon>
        <taxon>Ranidae</taxon>
        <taxon>Staurois</taxon>
    </lineage>
</organism>
<evidence type="ECO:0000313" key="1">
    <source>
        <dbReference type="EMBL" id="CAI9615000.1"/>
    </source>
</evidence>
<sequence>MIGRHGRILSPLDSLECHGGGIVSIIGVSGRNSPHQLVSDGRNIVSLSLVSVGGIVSSHHWGLIVYTCVHGGDWNT</sequence>
<dbReference type="EMBL" id="CATNWA010019783">
    <property type="protein sequence ID" value="CAI9615000.1"/>
    <property type="molecule type" value="Genomic_DNA"/>
</dbReference>